<dbReference type="AlphaFoldDB" id="A0A1W1YAV1"/>
<dbReference type="EMBL" id="FWXS01000001">
    <property type="protein sequence ID" value="SMC33269.1"/>
    <property type="molecule type" value="Genomic_DNA"/>
</dbReference>
<reference evidence="1 2" key="1">
    <citation type="submission" date="2017-04" db="EMBL/GenBank/DDBJ databases">
        <authorList>
            <person name="Afonso C.L."/>
            <person name="Miller P.J."/>
            <person name="Scott M.A."/>
            <person name="Spackman E."/>
            <person name="Goraichik I."/>
            <person name="Dimitrov K.M."/>
            <person name="Suarez D.L."/>
            <person name="Swayne D.E."/>
        </authorList>
    </citation>
    <scope>NUCLEOTIDE SEQUENCE [LARGE SCALE GENOMIC DNA]</scope>
    <source>
        <strain evidence="1 2">CGMCC 1.12708</strain>
    </source>
</reference>
<dbReference type="Proteomes" id="UP000192393">
    <property type="component" value="Unassembled WGS sequence"/>
</dbReference>
<dbReference type="RefSeq" id="WP_084015411.1">
    <property type="nucleotide sequence ID" value="NZ_FWXS01000001.1"/>
</dbReference>
<accession>A0A1W1YAV1</accession>
<keyword evidence="2" id="KW-1185">Reference proteome</keyword>
<dbReference type="STRING" id="1434700.SAMN06296427_101197"/>
<protein>
    <recommendedName>
        <fullName evidence="3">Lipoprotein</fullName>
    </recommendedName>
</protein>
<evidence type="ECO:0000313" key="1">
    <source>
        <dbReference type="EMBL" id="SMC33269.1"/>
    </source>
</evidence>
<dbReference type="PROSITE" id="PS51257">
    <property type="entry name" value="PROKAR_LIPOPROTEIN"/>
    <property type="match status" value="1"/>
</dbReference>
<sequence>MKRTFFALLFLTILFFSCSKEKEIQYTFIGEFDYEIINDSLLNQTHLKGGLGYTIGDLEIQGVEIKNTDTVKNKEQNQFIVSMNSPISKALKNSEDIDCNCYPKNYNPLEVIKDTSVIKEKMFIYRIDETEKYNIILP</sequence>
<proteinExistence type="predicted"/>
<name>A0A1W1YAV1_9FLAO</name>
<evidence type="ECO:0000313" key="2">
    <source>
        <dbReference type="Proteomes" id="UP000192393"/>
    </source>
</evidence>
<evidence type="ECO:0008006" key="3">
    <source>
        <dbReference type="Google" id="ProtNLM"/>
    </source>
</evidence>
<organism evidence="1 2">
    <name type="scientific">Moheibacter sediminis</name>
    <dbReference type="NCBI Taxonomy" id="1434700"/>
    <lineage>
        <taxon>Bacteria</taxon>
        <taxon>Pseudomonadati</taxon>
        <taxon>Bacteroidota</taxon>
        <taxon>Flavobacteriia</taxon>
        <taxon>Flavobacteriales</taxon>
        <taxon>Weeksellaceae</taxon>
        <taxon>Moheibacter</taxon>
    </lineage>
</organism>
<gene>
    <name evidence="1" type="ORF">SAMN06296427_101197</name>
</gene>